<dbReference type="InterPro" id="IPR020258">
    <property type="entry name" value="Uncharacterised_YbeF"/>
</dbReference>
<evidence type="ECO:0000313" key="3">
    <source>
        <dbReference type="Proteomes" id="UP001596549"/>
    </source>
</evidence>
<reference evidence="3" key="1">
    <citation type="journal article" date="2019" name="Int. J. Syst. Evol. Microbiol.">
        <title>The Global Catalogue of Microorganisms (GCM) 10K type strain sequencing project: providing services to taxonomists for standard genome sequencing and annotation.</title>
        <authorList>
            <consortium name="The Broad Institute Genomics Platform"/>
            <consortium name="The Broad Institute Genome Sequencing Center for Infectious Disease"/>
            <person name="Wu L."/>
            <person name="Ma J."/>
        </authorList>
    </citation>
    <scope>NUCLEOTIDE SEQUENCE [LARGE SCALE GENOMIC DNA]</scope>
    <source>
        <strain evidence="3">NBRC 106396</strain>
    </source>
</reference>
<dbReference type="Proteomes" id="UP001596549">
    <property type="component" value="Unassembled WGS sequence"/>
</dbReference>
<accession>A0ABW2NQ20</accession>
<feature type="transmembrane region" description="Helical" evidence="1">
    <location>
        <begin position="6"/>
        <end position="26"/>
    </location>
</feature>
<evidence type="ECO:0000313" key="2">
    <source>
        <dbReference type="EMBL" id="MFC7371636.1"/>
    </source>
</evidence>
<sequence>MIEMVFLLLFILLPIAAIILSSAGALLTKKVLATPVAITVVLVMLQLLNLLEVGYVPILIYSALAFGASYFTLLIKKRKSMVQTKTL</sequence>
<keyword evidence="3" id="KW-1185">Reference proteome</keyword>
<keyword evidence="1" id="KW-1133">Transmembrane helix</keyword>
<feature type="transmembrane region" description="Helical" evidence="1">
    <location>
        <begin position="54"/>
        <end position="75"/>
    </location>
</feature>
<dbReference type="RefSeq" id="WP_379748387.1">
    <property type="nucleotide sequence ID" value="NZ_JBHTCP010000013.1"/>
</dbReference>
<keyword evidence="1" id="KW-0812">Transmembrane</keyword>
<organism evidence="2 3">
    <name type="scientific">Fictibacillus iocasae</name>
    <dbReference type="NCBI Taxonomy" id="2715437"/>
    <lineage>
        <taxon>Bacteria</taxon>
        <taxon>Bacillati</taxon>
        <taxon>Bacillota</taxon>
        <taxon>Bacilli</taxon>
        <taxon>Bacillales</taxon>
        <taxon>Fictibacillaceae</taxon>
        <taxon>Fictibacillus</taxon>
    </lineage>
</organism>
<evidence type="ECO:0000256" key="1">
    <source>
        <dbReference type="SAM" id="Phobius"/>
    </source>
</evidence>
<keyword evidence="1" id="KW-0472">Membrane</keyword>
<comment type="caution">
    <text evidence="2">The sequence shown here is derived from an EMBL/GenBank/DDBJ whole genome shotgun (WGS) entry which is preliminary data.</text>
</comment>
<feature type="transmembrane region" description="Helical" evidence="1">
    <location>
        <begin position="31"/>
        <end position="48"/>
    </location>
</feature>
<gene>
    <name evidence="2" type="ORF">ACFQPF_08100</name>
</gene>
<protein>
    <submittedName>
        <fullName evidence="2">DUF2651 family protein</fullName>
    </submittedName>
</protein>
<dbReference type="EMBL" id="JBHTCP010000013">
    <property type="protein sequence ID" value="MFC7371636.1"/>
    <property type="molecule type" value="Genomic_DNA"/>
</dbReference>
<name>A0ABW2NQ20_9BACL</name>
<proteinExistence type="predicted"/>
<dbReference type="Pfam" id="PF10852">
    <property type="entry name" value="DUF2651"/>
    <property type="match status" value="1"/>
</dbReference>